<dbReference type="Proteomes" id="UP000244930">
    <property type="component" value="Chromosome"/>
</dbReference>
<dbReference type="PANTHER" id="PTHR12901">
    <property type="entry name" value="SPERM PROTEIN HOMOLOG"/>
    <property type="match status" value="1"/>
</dbReference>
<dbReference type="EMBL" id="CP022187">
    <property type="protein sequence ID" value="AWI74671.1"/>
    <property type="molecule type" value="Genomic_DNA"/>
</dbReference>
<evidence type="ECO:0000313" key="4">
    <source>
        <dbReference type="Proteomes" id="UP000244930"/>
    </source>
</evidence>
<evidence type="ECO:0000259" key="2">
    <source>
        <dbReference type="Pfam" id="PF03364"/>
    </source>
</evidence>
<dbReference type="SUPFAM" id="SSF55961">
    <property type="entry name" value="Bet v1-like"/>
    <property type="match status" value="1"/>
</dbReference>
<dbReference type="RefSeq" id="WP_108948378.1">
    <property type="nucleotide sequence ID" value="NZ_CP022187.1"/>
</dbReference>
<dbReference type="PANTHER" id="PTHR12901:SF10">
    <property type="entry name" value="COENZYME Q-BINDING PROTEIN COQ10, MITOCHONDRIAL"/>
    <property type="match status" value="1"/>
</dbReference>
<evidence type="ECO:0000256" key="1">
    <source>
        <dbReference type="ARBA" id="ARBA00008918"/>
    </source>
</evidence>
<gene>
    <name evidence="3" type="ORF">CEW83_05145</name>
</gene>
<dbReference type="InterPro" id="IPR005031">
    <property type="entry name" value="COQ10_START"/>
</dbReference>
<dbReference type="GO" id="GO:0048039">
    <property type="term" value="F:ubiquinone binding"/>
    <property type="evidence" value="ECO:0007669"/>
    <property type="project" value="InterPro"/>
</dbReference>
<dbReference type="AlphaFoldDB" id="A0A2U8GM12"/>
<keyword evidence="3" id="KW-0830">Ubiquinone</keyword>
<dbReference type="Gene3D" id="3.30.530.20">
    <property type="match status" value="1"/>
</dbReference>
<accession>A0A2U8GM12</accession>
<protein>
    <submittedName>
        <fullName evidence="3">Ubiquinone-binding protein</fullName>
    </submittedName>
</protein>
<proteinExistence type="inferred from homology"/>
<keyword evidence="4" id="KW-1185">Reference proteome</keyword>
<dbReference type="InterPro" id="IPR044996">
    <property type="entry name" value="COQ10-like"/>
</dbReference>
<organism evidence="3 4">
    <name type="scientific">Parazoarcus communis</name>
    <dbReference type="NCBI Taxonomy" id="41977"/>
    <lineage>
        <taxon>Bacteria</taxon>
        <taxon>Pseudomonadati</taxon>
        <taxon>Pseudomonadota</taxon>
        <taxon>Betaproteobacteria</taxon>
        <taxon>Rhodocyclales</taxon>
        <taxon>Zoogloeaceae</taxon>
        <taxon>Parazoarcus</taxon>
    </lineage>
</organism>
<dbReference type="KEGG" id="acom:CEW83_05145"/>
<dbReference type="Pfam" id="PF03364">
    <property type="entry name" value="Polyketide_cyc"/>
    <property type="match status" value="1"/>
</dbReference>
<comment type="similarity">
    <text evidence="1">Belongs to the ribosome association toxin RatA family.</text>
</comment>
<dbReference type="InterPro" id="IPR023393">
    <property type="entry name" value="START-like_dom_sf"/>
</dbReference>
<sequence length="145" mass="16568">MADVKKLVLIEFTPAQMFELVDRCEDYPQFLPWCGGTEVHQRTEKVTGATIHINYHGIKAHFSTENEKHPPTEMIIRLTDGPFNHLDGNWRFTALGETACKVEFNLHYEFSSKLLEKVLGPVFNHIANTFVDSFVKRAAQVYAKG</sequence>
<reference evidence="3 4" key="1">
    <citation type="submission" date="2017-06" db="EMBL/GenBank/DDBJ databases">
        <title>Azoarcus.</title>
        <authorList>
            <person name="Woo J.-H."/>
            <person name="Kim H.-S."/>
        </authorList>
    </citation>
    <scope>NUCLEOTIDE SEQUENCE [LARGE SCALE GENOMIC DNA]</scope>
    <source>
        <strain evidence="3 4">TSPY31</strain>
    </source>
</reference>
<name>A0A2U8GM12_9RHOO</name>
<dbReference type="CDD" id="cd07813">
    <property type="entry name" value="COQ10p_like"/>
    <property type="match status" value="1"/>
</dbReference>
<evidence type="ECO:0000313" key="3">
    <source>
        <dbReference type="EMBL" id="AWI74671.1"/>
    </source>
</evidence>
<feature type="domain" description="Coenzyme Q-binding protein COQ10 START" evidence="2">
    <location>
        <begin position="10"/>
        <end position="134"/>
    </location>
</feature>
<dbReference type="GO" id="GO:0045333">
    <property type="term" value="P:cellular respiration"/>
    <property type="evidence" value="ECO:0007669"/>
    <property type="project" value="InterPro"/>
</dbReference>